<proteinExistence type="predicted"/>
<accession>A0AAV6TQM4</accession>
<organism evidence="6 7">
    <name type="scientific">Oedothorax gibbosus</name>
    <dbReference type="NCBI Taxonomy" id="931172"/>
    <lineage>
        <taxon>Eukaryota</taxon>
        <taxon>Metazoa</taxon>
        <taxon>Ecdysozoa</taxon>
        <taxon>Arthropoda</taxon>
        <taxon>Chelicerata</taxon>
        <taxon>Arachnida</taxon>
        <taxon>Araneae</taxon>
        <taxon>Araneomorphae</taxon>
        <taxon>Entelegynae</taxon>
        <taxon>Araneoidea</taxon>
        <taxon>Linyphiidae</taxon>
        <taxon>Erigoninae</taxon>
        <taxon>Oedothorax</taxon>
    </lineage>
</organism>
<evidence type="ECO:0000256" key="2">
    <source>
        <dbReference type="ARBA" id="ARBA00022722"/>
    </source>
</evidence>
<evidence type="ECO:0000256" key="4">
    <source>
        <dbReference type="ARBA" id="ARBA00022918"/>
    </source>
</evidence>
<dbReference type="InterPro" id="IPR041577">
    <property type="entry name" value="RT_RNaseH_2"/>
</dbReference>
<reference evidence="6 7" key="1">
    <citation type="journal article" date="2022" name="Nat. Ecol. Evol.">
        <title>A masculinizing supergene underlies an exaggerated male reproductive morph in a spider.</title>
        <authorList>
            <person name="Hendrickx F."/>
            <person name="De Corte Z."/>
            <person name="Sonet G."/>
            <person name="Van Belleghem S.M."/>
            <person name="Kostlbacher S."/>
            <person name="Vangestel C."/>
        </authorList>
    </citation>
    <scope>NUCLEOTIDE SEQUENCE [LARGE SCALE GENOMIC DNA]</scope>
    <source>
        <strain evidence="6">W744_W776</strain>
    </source>
</reference>
<protein>
    <recommendedName>
        <fullName evidence="5">Reverse transcriptase/retrotransposon-derived protein RNase H-like domain-containing protein</fullName>
    </recommendedName>
</protein>
<dbReference type="Proteomes" id="UP000827092">
    <property type="component" value="Unassembled WGS sequence"/>
</dbReference>
<keyword evidence="2" id="KW-0540">Nuclease</keyword>
<dbReference type="GO" id="GO:0004519">
    <property type="term" value="F:endonuclease activity"/>
    <property type="evidence" value="ECO:0007669"/>
    <property type="project" value="UniProtKB-KW"/>
</dbReference>
<dbReference type="AlphaFoldDB" id="A0AAV6TQM4"/>
<dbReference type="InterPro" id="IPR043502">
    <property type="entry name" value="DNA/RNA_pol_sf"/>
</dbReference>
<evidence type="ECO:0000313" key="6">
    <source>
        <dbReference type="EMBL" id="KAG8173705.1"/>
    </source>
</evidence>
<evidence type="ECO:0000259" key="5">
    <source>
        <dbReference type="Pfam" id="PF17919"/>
    </source>
</evidence>
<dbReference type="InterPro" id="IPR050951">
    <property type="entry name" value="Retrovirus_Pol_polyprotein"/>
</dbReference>
<evidence type="ECO:0000256" key="1">
    <source>
        <dbReference type="ARBA" id="ARBA00022695"/>
    </source>
</evidence>
<feature type="domain" description="Reverse transcriptase/retrotransposon-derived protein RNase H-like" evidence="5">
    <location>
        <begin position="173"/>
        <end position="272"/>
    </location>
</feature>
<dbReference type="FunFam" id="3.10.20.370:FF:000001">
    <property type="entry name" value="Retrovirus-related Pol polyprotein from transposon 17.6-like protein"/>
    <property type="match status" value="1"/>
</dbReference>
<dbReference type="FunFam" id="3.30.70.270:FF:000026">
    <property type="entry name" value="Transposon Ty3-G Gag-Pol polyprotein"/>
    <property type="match status" value="1"/>
</dbReference>
<evidence type="ECO:0000256" key="3">
    <source>
        <dbReference type="ARBA" id="ARBA00022759"/>
    </source>
</evidence>
<gene>
    <name evidence="6" type="ORF">JTE90_008368</name>
</gene>
<dbReference type="PANTHER" id="PTHR37984">
    <property type="entry name" value="PROTEIN CBG26694"/>
    <property type="match status" value="1"/>
</dbReference>
<dbReference type="GO" id="GO:0003964">
    <property type="term" value="F:RNA-directed DNA polymerase activity"/>
    <property type="evidence" value="ECO:0007669"/>
    <property type="project" value="UniProtKB-KW"/>
</dbReference>
<keyword evidence="1" id="KW-0548">Nucleotidyltransferase</keyword>
<dbReference type="Gene3D" id="3.10.20.370">
    <property type="match status" value="1"/>
</dbReference>
<dbReference type="InterPro" id="IPR043128">
    <property type="entry name" value="Rev_trsase/Diguanyl_cyclase"/>
</dbReference>
<dbReference type="EMBL" id="JAFNEN010001531">
    <property type="protein sequence ID" value="KAG8173705.1"/>
    <property type="molecule type" value="Genomic_DNA"/>
</dbReference>
<name>A0AAV6TQM4_9ARAC</name>
<dbReference type="Gene3D" id="3.30.70.270">
    <property type="match status" value="1"/>
</dbReference>
<keyword evidence="1" id="KW-0808">Transferase</keyword>
<keyword evidence="3" id="KW-0255">Endonuclease</keyword>
<feature type="non-terminal residue" evidence="6">
    <location>
        <position position="1"/>
    </location>
</feature>
<dbReference type="CDD" id="cd09274">
    <property type="entry name" value="RNase_HI_RT_Ty3"/>
    <property type="match status" value="1"/>
</dbReference>
<dbReference type="Pfam" id="PF17919">
    <property type="entry name" value="RT_RNaseH_2"/>
    <property type="match status" value="1"/>
</dbReference>
<dbReference type="PANTHER" id="PTHR37984:SF12">
    <property type="entry name" value="RIBONUCLEASE H"/>
    <property type="match status" value="1"/>
</dbReference>
<sequence length="290" mass="32090">VIWKDLGKGLCSLGSFLASPSEVEGWFATQNRRLGKLPRALMNPFRVVHIDKRRAFPTLTRSKSPLPPHVRGPLGERPGNDSYSGVNLAETVATAFFSPGWEVEFLGFRVDKTGIHPSKGKVEAIRAAPKPENKQQLQAFLGLVNFYHSFLPNKASIAEPLHRLLDNDAPWNWSSDHTKAFNSLKQLISSESVLTPFDDSLPIVLTCDASPYGVGAVLAHVLPDSREAPVAFHSRTLTSTERNYAQLDKEALAIISGVKKFHHFLYGHHFTIVTDHQPLLGIFNRGKATP</sequence>
<keyword evidence="4" id="KW-0695">RNA-directed DNA polymerase</keyword>
<keyword evidence="3" id="KW-0378">Hydrolase</keyword>
<dbReference type="SUPFAM" id="SSF56672">
    <property type="entry name" value="DNA/RNA polymerases"/>
    <property type="match status" value="1"/>
</dbReference>
<comment type="caution">
    <text evidence="6">The sequence shown here is derived from an EMBL/GenBank/DDBJ whole genome shotgun (WGS) entry which is preliminary data.</text>
</comment>
<evidence type="ECO:0000313" key="7">
    <source>
        <dbReference type="Proteomes" id="UP000827092"/>
    </source>
</evidence>
<keyword evidence="7" id="KW-1185">Reference proteome</keyword>